<evidence type="ECO:0000313" key="1">
    <source>
        <dbReference type="EMBL" id="MFC4909172.1"/>
    </source>
</evidence>
<dbReference type="EMBL" id="JBHSIT010000005">
    <property type="protein sequence ID" value="MFC4909172.1"/>
    <property type="molecule type" value="Genomic_DNA"/>
</dbReference>
<sequence>MNERRDEHDAAALRRELHALVDELADERLPAALLRLHVEAVRPVSTVDEALAGLAALPGGLPAGEVARARSALSAHRRAS</sequence>
<accession>A0ABV9U2R9</accession>
<evidence type="ECO:0000313" key="2">
    <source>
        <dbReference type="Proteomes" id="UP001595872"/>
    </source>
</evidence>
<dbReference type="RefSeq" id="WP_378256489.1">
    <property type="nucleotide sequence ID" value="NZ_JBHSIT010000005.1"/>
</dbReference>
<reference evidence="2" key="1">
    <citation type="journal article" date="2019" name="Int. J. Syst. Evol. Microbiol.">
        <title>The Global Catalogue of Microorganisms (GCM) 10K type strain sequencing project: providing services to taxonomists for standard genome sequencing and annotation.</title>
        <authorList>
            <consortium name="The Broad Institute Genomics Platform"/>
            <consortium name="The Broad Institute Genome Sequencing Center for Infectious Disease"/>
            <person name="Wu L."/>
            <person name="Ma J."/>
        </authorList>
    </citation>
    <scope>NUCLEOTIDE SEQUENCE [LARGE SCALE GENOMIC DNA]</scope>
    <source>
        <strain evidence="2">KLKA75</strain>
    </source>
</reference>
<gene>
    <name evidence="1" type="ORF">ACFPCY_17755</name>
</gene>
<comment type="caution">
    <text evidence="1">The sequence shown here is derived from an EMBL/GenBank/DDBJ whole genome shotgun (WGS) entry which is preliminary data.</text>
</comment>
<proteinExistence type="predicted"/>
<dbReference type="Proteomes" id="UP001595872">
    <property type="component" value="Unassembled WGS sequence"/>
</dbReference>
<protein>
    <submittedName>
        <fullName evidence="1">Uncharacterized protein</fullName>
    </submittedName>
</protein>
<organism evidence="1 2">
    <name type="scientific">Actinomadura gamaensis</name>
    <dbReference type="NCBI Taxonomy" id="1763541"/>
    <lineage>
        <taxon>Bacteria</taxon>
        <taxon>Bacillati</taxon>
        <taxon>Actinomycetota</taxon>
        <taxon>Actinomycetes</taxon>
        <taxon>Streptosporangiales</taxon>
        <taxon>Thermomonosporaceae</taxon>
        <taxon>Actinomadura</taxon>
    </lineage>
</organism>
<name>A0ABV9U2R9_9ACTN</name>
<keyword evidence="2" id="KW-1185">Reference proteome</keyword>